<keyword evidence="6" id="KW-0997">Cell inner membrane</keyword>
<protein>
    <recommendedName>
        <fullName evidence="4">Pilin</fullName>
    </recommendedName>
</protein>
<keyword evidence="14" id="KW-1185">Reference proteome</keyword>
<feature type="transmembrane region" description="Helical" evidence="11">
    <location>
        <begin position="74"/>
        <end position="95"/>
    </location>
</feature>
<keyword evidence="8" id="KW-0184">Conjugation</keyword>
<proteinExistence type="inferred from homology"/>
<gene>
    <name evidence="13" type="ORF">GCM10007938_42530</name>
</gene>
<organism evidence="13 14">
    <name type="scientific">Vibrio zhanjiangensis</name>
    <dbReference type="NCBI Taxonomy" id="1046128"/>
    <lineage>
        <taxon>Bacteria</taxon>
        <taxon>Pseudomonadati</taxon>
        <taxon>Pseudomonadota</taxon>
        <taxon>Gammaproteobacteria</taxon>
        <taxon>Vibrionales</taxon>
        <taxon>Vibrionaceae</taxon>
        <taxon>Vibrio</taxon>
    </lineage>
</organism>
<dbReference type="NCBIfam" id="TIGR02758">
    <property type="entry name" value="TraA_TIGR"/>
    <property type="match status" value="1"/>
</dbReference>
<keyword evidence="9 11" id="KW-0472">Membrane</keyword>
<evidence type="ECO:0000256" key="11">
    <source>
        <dbReference type="SAM" id="Phobius"/>
    </source>
</evidence>
<evidence type="ECO:0000256" key="5">
    <source>
        <dbReference type="ARBA" id="ARBA00022475"/>
    </source>
</evidence>
<evidence type="ECO:0000256" key="8">
    <source>
        <dbReference type="ARBA" id="ARBA00022971"/>
    </source>
</evidence>
<keyword evidence="11" id="KW-0812">Transmembrane</keyword>
<evidence type="ECO:0000256" key="4">
    <source>
        <dbReference type="ARBA" id="ARBA00018586"/>
    </source>
</evidence>
<evidence type="ECO:0000256" key="6">
    <source>
        <dbReference type="ARBA" id="ARBA00022519"/>
    </source>
</evidence>
<keyword evidence="11" id="KW-1133">Transmembrane helix</keyword>
<comment type="caution">
    <text evidence="13">The sequence shown here is derived from an EMBL/GenBank/DDBJ whole genome shotgun (WGS) entry which is preliminary data.</text>
</comment>
<comment type="similarity">
    <text evidence="3">Belongs to the TraA family.</text>
</comment>
<evidence type="ECO:0000256" key="2">
    <source>
        <dbReference type="ARBA" id="ARBA00004613"/>
    </source>
</evidence>
<evidence type="ECO:0000256" key="7">
    <source>
        <dbReference type="ARBA" id="ARBA00022525"/>
    </source>
</evidence>
<dbReference type="RefSeq" id="WP_284194297.1">
    <property type="nucleotide sequence ID" value="NZ_BSPW01000123.1"/>
</dbReference>
<reference evidence="14" key="1">
    <citation type="journal article" date="2019" name="Int. J. Syst. Evol. Microbiol.">
        <title>The Global Catalogue of Microorganisms (GCM) 10K type strain sequencing project: providing services to taxonomists for standard genome sequencing and annotation.</title>
        <authorList>
            <consortium name="The Broad Institute Genomics Platform"/>
            <consortium name="The Broad Institute Genome Sequencing Center for Infectious Disease"/>
            <person name="Wu L."/>
            <person name="Ma J."/>
        </authorList>
    </citation>
    <scope>NUCLEOTIDE SEQUENCE [LARGE SCALE GENOMIC DNA]</scope>
    <source>
        <strain evidence="14">NBRC 108723</strain>
    </source>
</reference>
<dbReference type="Proteomes" id="UP001157138">
    <property type="component" value="Unassembled WGS sequence"/>
</dbReference>
<keyword evidence="7" id="KW-0964">Secreted</keyword>
<evidence type="ECO:0000313" key="13">
    <source>
        <dbReference type="EMBL" id="GLT20468.1"/>
    </source>
</evidence>
<keyword evidence="12" id="KW-0732">Signal</keyword>
<feature type="transmembrane region" description="Helical" evidence="11">
    <location>
        <begin position="46"/>
        <end position="67"/>
    </location>
</feature>
<evidence type="ECO:0000256" key="12">
    <source>
        <dbReference type="SAM" id="SignalP"/>
    </source>
</evidence>
<evidence type="ECO:0000256" key="9">
    <source>
        <dbReference type="ARBA" id="ARBA00023136"/>
    </source>
</evidence>
<evidence type="ECO:0000256" key="1">
    <source>
        <dbReference type="ARBA" id="ARBA00004429"/>
    </source>
</evidence>
<accession>A0ABQ6F4J9</accession>
<evidence type="ECO:0000256" key="10">
    <source>
        <dbReference type="ARBA" id="ARBA00026027"/>
    </source>
</evidence>
<feature type="chain" id="PRO_5045555171" description="Pilin" evidence="12">
    <location>
        <begin position="31"/>
        <end position="98"/>
    </location>
</feature>
<name>A0ABQ6F4J9_9VIBR</name>
<evidence type="ECO:0000256" key="3">
    <source>
        <dbReference type="ARBA" id="ARBA00009586"/>
    </source>
</evidence>
<sequence>MNTPSKSRSILGAALTLGALALVAAHPALAADDVFASGKEVIKASAGKGSTIEMAMLTSGLVGALVMGWMSRNWFVAAGGFAVGNILWSFAAPMVGLA</sequence>
<dbReference type="InterPro" id="IPR008873">
    <property type="entry name" value="TraA"/>
</dbReference>
<keyword evidence="5" id="KW-1003">Cell membrane</keyword>
<comment type="subcellular location">
    <subcellularLocation>
        <location evidence="1">Cell inner membrane</location>
        <topology evidence="1">Multi-pass membrane protein</topology>
    </subcellularLocation>
    <subcellularLocation>
        <location evidence="2">Secreted</location>
    </subcellularLocation>
</comment>
<feature type="signal peptide" evidence="12">
    <location>
        <begin position="1"/>
        <end position="30"/>
    </location>
</feature>
<comment type="subunit">
    <text evidence="10">Monomer. Interacts with itself to form filaments; also interacts with TraQ.</text>
</comment>
<evidence type="ECO:0000313" key="14">
    <source>
        <dbReference type="Proteomes" id="UP001157138"/>
    </source>
</evidence>
<dbReference type="EMBL" id="BSPW01000123">
    <property type="protein sequence ID" value="GLT20468.1"/>
    <property type="molecule type" value="Genomic_DNA"/>
</dbReference>